<dbReference type="EMBL" id="FLQR01000006">
    <property type="protein sequence ID" value="SBS71644.1"/>
    <property type="molecule type" value="Genomic_DNA"/>
</dbReference>
<name>A0A1Y5NZ22_9MICO</name>
<evidence type="ECO:0000256" key="1">
    <source>
        <dbReference type="SAM" id="MobiDB-lite"/>
    </source>
</evidence>
<evidence type="ECO:0000313" key="3">
    <source>
        <dbReference type="EMBL" id="SBS71644.1"/>
    </source>
</evidence>
<evidence type="ECO:0008006" key="4">
    <source>
        <dbReference type="Google" id="ProtNLM"/>
    </source>
</evidence>
<dbReference type="AlphaFoldDB" id="A0A1Y5NZ22"/>
<sequence>MSTTLTPPPASAPQAPPPAQPRGSSRVIAILAIALGSALILGTVGMSIVGGIRSAAVRTETLSADATGVTALDVDVAASEFRIAYGGSDASLSVTGGSGTTDWRLERTGDTLVVSADRGWFRGWGWFNGEERAVLTLPERLVTTTLDASFDVGAGSISAAGTYGMLELDLGAGSIDVSGSAEQLDADVSAGRVSVDLREVRTGTVQVSAGEFVGSVDGEVDELNLDVSAGRIDLEVPNVRYAITSDVSAGDFTHDLTTDPGADRRIDVSVSAGGVTLRGTR</sequence>
<evidence type="ECO:0000256" key="2">
    <source>
        <dbReference type="SAM" id="Phobius"/>
    </source>
</evidence>
<protein>
    <recommendedName>
        <fullName evidence="4">Adhesin domain-containing protein</fullName>
    </recommendedName>
</protein>
<gene>
    <name evidence="3" type="ORF">MIPYR_20126</name>
</gene>
<accession>A0A1Y5NZ22</accession>
<keyword evidence="2" id="KW-1133">Transmembrane helix</keyword>
<feature type="transmembrane region" description="Helical" evidence="2">
    <location>
        <begin position="27"/>
        <end position="49"/>
    </location>
</feature>
<keyword evidence="2" id="KW-0472">Membrane</keyword>
<dbReference type="Gene3D" id="2.160.20.120">
    <property type="match status" value="1"/>
</dbReference>
<dbReference type="RefSeq" id="WP_295574666.1">
    <property type="nucleotide sequence ID" value="NZ_FLQR01000006.1"/>
</dbReference>
<feature type="region of interest" description="Disordered" evidence="1">
    <location>
        <begin position="1"/>
        <end position="21"/>
    </location>
</feature>
<keyword evidence="2" id="KW-0812">Transmembrane</keyword>
<reference evidence="3" key="1">
    <citation type="submission" date="2016-03" db="EMBL/GenBank/DDBJ databases">
        <authorList>
            <person name="Ploux O."/>
        </authorList>
    </citation>
    <scope>NUCLEOTIDE SEQUENCE</scope>
    <source>
        <strain evidence="3">UC1</strain>
    </source>
</reference>
<organism evidence="3">
    <name type="scientific">uncultured Microbacterium sp</name>
    <dbReference type="NCBI Taxonomy" id="191216"/>
    <lineage>
        <taxon>Bacteria</taxon>
        <taxon>Bacillati</taxon>
        <taxon>Actinomycetota</taxon>
        <taxon>Actinomycetes</taxon>
        <taxon>Micrococcales</taxon>
        <taxon>Microbacteriaceae</taxon>
        <taxon>Microbacterium</taxon>
        <taxon>environmental samples</taxon>
    </lineage>
</organism>
<feature type="compositionally biased region" description="Pro residues" evidence="1">
    <location>
        <begin position="1"/>
        <end position="20"/>
    </location>
</feature>
<proteinExistence type="predicted"/>